<reference evidence="2 3" key="1">
    <citation type="journal article" date="2023" name="Elife">
        <title>Identification of key yeast species and microbe-microbe interactions impacting larval growth of Drosophila in the wild.</title>
        <authorList>
            <person name="Mure A."/>
            <person name="Sugiura Y."/>
            <person name="Maeda R."/>
            <person name="Honda K."/>
            <person name="Sakurai N."/>
            <person name="Takahashi Y."/>
            <person name="Watada M."/>
            <person name="Katoh T."/>
            <person name="Gotoh A."/>
            <person name="Gotoh Y."/>
            <person name="Taniguchi I."/>
            <person name="Nakamura K."/>
            <person name="Hayashi T."/>
            <person name="Katayama T."/>
            <person name="Uemura T."/>
            <person name="Hattori Y."/>
        </authorList>
    </citation>
    <scope>NUCLEOTIDE SEQUENCE [LARGE SCALE GENOMIC DNA]</scope>
    <source>
        <strain evidence="2 3">SB-73</strain>
    </source>
</reference>
<evidence type="ECO:0000313" key="3">
    <source>
        <dbReference type="Proteomes" id="UP001362899"/>
    </source>
</evidence>
<accession>A0AAV5RF86</accession>
<protein>
    <submittedName>
        <fullName evidence="2">Uncharacterized protein</fullName>
    </submittedName>
</protein>
<sequence length="402" mass="44108">MELEKLSKASNLDKMPKDNTPRTPTKTIPGLSFSSSSPTFFDSPKSFDDLMSYEKGFLESKSRKSQTSIGINSPYTNLISTQFSKNGLSALESSPPGQLYPEIEDMFKSPLRRPQKIIAPLFSNNGFETKEMKKSKTDVIFDKGLKTKGATVHTKSHEGHAILNSLRTNPRKRRSSINAPANRSKIQDISAKALLSSKVFEQACESQRSLLLTPPGNGTKIFSNIQRGETLFSSKIDNEGRMTLQTVNAADSPSNKDLANNTENGAQRNYERFINIATLIGEDKSPDSDIDEEDKVLEDEVPRTPPRFGNLGNCDAAAAFAKTLARTRDHGNGSMFMFPLYNTPDSARLTSYLPCTPRLPSEPSDLDESALNGMMTPPGAVFTYENNAGLTGLTPFLINGDS</sequence>
<comment type="caution">
    <text evidence="2">The sequence shown here is derived from an EMBL/GenBank/DDBJ whole genome shotgun (WGS) entry which is preliminary data.</text>
</comment>
<dbReference type="AlphaFoldDB" id="A0AAV5RF86"/>
<keyword evidence="3" id="KW-1185">Reference proteome</keyword>
<feature type="region of interest" description="Disordered" evidence="1">
    <location>
        <begin position="1"/>
        <end position="38"/>
    </location>
</feature>
<gene>
    <name evidence="2" type="ORF">DASB73_007510</name>
</gene>
<proteinExistence type="predicted"/>
<evidence type="ECO:0000256" key="1">
    <source>
        <dbReference type="SAM" id="MobiDB-lite"/>
    </source>
</evidence>
<evidence type="ECO:0000313" key="2">
    <source>
        <dbReference type="EMBL" id="GMM49793.1"/>
    </source>
</evidence>
<organism evidence="2 3">
    <name type="scientific">Starmerella bacillaris</name>
    <name type="common">Yeast</name>
    <name type="synonym">Candida zemplinina</name>
    <dbReference type="NCBI Taxonomy" id="1247836"/>
    <lineage>
        <taxon>Eukaryota</taxon>
        <taxon>Fungi</taxon>
        <taxon>Dikarya</taxon>
        <taxon>Ascomycota</taxon>
        <taxon>Saccharomycotina</taxon>
        <taxon>Dipodascomycetes</taxon>
        <taxon>Dipodascales</taxon>
        <taxon>Trichomonascaceae</taxon>
        <taxon>Starmerella</taxon>
    </lineage>
</organism>
<dbReference type="EMBL" id="BTGC01000003">
    <property type="protein sequence ID" value="GMM49793.1"/>
    <property type="molecule type" value="Genomic_DNA"/>
</dbReference>
<dbReference type="Proteomes" id="UP001362899">
    <property type="component" value="Unassembled WGS sequence"/>
</dbReference>
<name>A0AAV5RF86_STABA</name>